<dbReference type="OrthoDB" id="233977at2"/>
<keyword evidence="3" id="KW-0378">Hydrolase</keyword>
<dbReference type="PANTHER" id="PTHR12147">
    <property type="entry name" value="METALLOPEPTIDASE M28 FAMILY MEMBER"/>
    <property type="match status" value="1"/>
</dbReference>
<evidence type="ECO:0000256" key="1">
    <source>
        <dbReference type="SAM" id="Phobius"/>
    </source>
</evidence>
<keyword evidence="3" id="KW-0645">Protease</keyword>
<reference evidence="3 4" key="1">
    <citation type="submission" date="2016-02" db="EMBL/GenBank/DDBJ databases">
        <title>Genome sequence of Clostridium tepidiprofundi DSM 19306.</title>
        <authorList>
            <person name="Poehlein A."/>
            <person name="Daniel R."/>
        </authorList>
    </citation>
    <scope>NUCLEOTIDE SEQUENCE [LARGE SCALE GENOMIC DNA]</scope>
    <source>
        <strain evidence="3 4">DSM 19306</strain>
    </source>
</reference>
<dbReference type="GO" id="GO:0004177">
    <property type="term" value="F:aminopeptidase activity"/>
    <property type="evidence" value="ECO:0007669"/>
    <property type="project" value="UniProtKB-KW"/>
</dbReference>
<feature type="transmembrane region" description="Helical" evidence="1">
    <location>
        <begin position="424"/>
        <end position="443"/>
    </location>
</feature>
<accession>A0A151AXP0</accession>
<dbReference type="EMBL" id="LTBA01000038">
    <property type="protein sequence ID" value="KYH32429.1"/>
    <property type="molecule type" value="Genomic_DNA"/>
</dbReference>
<dbReference type="PATRIC" id="fig|1121338.3.peg.2323"/>
<dbReference type="GO" id="GO:0008235">
    <property type="term" value="F:metalloexopeptidase activity"/>
    <property type="evidence" value="ECO:0007669"/>
    <property type="project" value="InterPro"/>
</dbReference>
<proteinExistence type="predicted"/>
<keyword evidence="1" id="KW-1133">Transmembrane helix</keyword>
<protein>
    <submittedName>
        <fullName evidence="3">Aminopeptidase YwaD</fullName>
        <ecNumber evidence="3">3.4.11.10</ecNumber>
        <ecNumber evidence="3">3.4.11.6</ecNumber>
    </submittedName>
</protein>
<evidence type="ECO:0000313" key="4">
    <source>
        <dbReference type="Proteomes" id="UP000075531"/>
    </source>
</evidence>
<dbReference type="STRING" id="1121338.CLTEP_22510"/>
<feature type="domain" description="Peptidase M28" evidence="2">
    <location>
        <begin position="214"/>
        <end position="406"/>
    </location>
</feature>
<sequence length="450" mass="52121">MKNKILIFLLTFMCLLFLSSFHIYKHTHQFDYSSVIKNINYISSDTFKGRLPGTIENDQIAHYIKNDFKDTGLKPFNKSYFQYFNTKCPVKVQGNPYLEVGDKNNNVIKKYIYGKDFKEDMLNFRNNKVSFSKENSKLHEDEYLVVDSNGSNFLFYSLNKNELGFRSSFIEDAPFDMYIMLSKKTFNDIKKYLDNNYSISCYIPYIAKEKKLYNVIGYIPGINKNASPIIVSAHFDHIGMDLNNTIYNGALDNASGISFIMEMSKYIHSLGKPYRSILFIGFNAEEFGCIGSKYFVDKYKTILKDSIVYNFDMIGTNNSIPLYIVGGKNDTDKTPLIHSVSYLCSKEKIPFNYVFSDSSDHSSFRNENIKAITFCDNDLSRIHTPNDKAYFISQKPIERCYKVASHEIVKSAFLFSTLYLHCKIIMIISLIFIIILVIMLVYFKKQDTSK</sequence>
<keyword evidence="3" id="KW-0031">Aminopeptidase</keyword>
<gene>
    <name evidence="3" type="primary">ywaD</name>
    <name evidence="3" type="ORF">CLTEP_22510</name>
</gene>
<dbReference type="PANTHER" id="PTHR12147:SF26">
    <property type="entry name" value="PEPTIDASE M28 DOMAIN-CONTAINING PROTEIN"/>
    <property type="match status" value="1"/>
</dbReference>
<keyword evidence="1" id="KW-0472">Membrane</keyword>
<dbReference type="GO" id="GO:0006508">
    <property type="term" value="P:proteolysis"/>
    <property type="evidence" value="ECO:0007669"/>
    <property type="project" value="InterPro"/>
</dbReference>
<dbReference type="Gene3D" id="3.40.630.10">
    <property type="entry name" value="Zn peptidases"/>
    <property type="match status" value="1"/>
</dbReference>
<evidence type="ECO:0000313" key="3">
    <source>
        <dbReference type="EMBL" id="KYH32429.1"/>
    </source>
</evidence>
<organism evidence="3 4">
    <name type="scientific">Clostridium tepidiprofundi DSM 19306</name>
    <dbReference type="NCBI Taxonomy" id="1121338"/>
    <lineage>
        <taxon>Bacteria</taxon>
        <taxon>Bacillati</taxon>
        <taxon>Bacillota</taxon>
        <taxon>Clostridia</taxon>
        <taxon>Eubacteriales</taxon>
        <taxon>Clostridiaceae</taxon>
        <taxon>Clostridium</taxon>
    </lineage>
</organism>
<keyword evidence="1" id="KW-0812">Transmembrane</keyword>
<dbReference type="InterPro" id="IPR007484">
    <property type="entry name" value="Peptidase_M28"/>
</dbReference>
<comment type="caution">
    <text evidence="3">The sequence shown here is derived from an EMBL/GenBank/DDBJ whole genome shotgun (WGS) entry which is preliminary data.</text>
</comment>
<dbReference type="SUPFAM" id="SSF53187">
    <property type="entry name" value="Zn-dependent exopeptidases"/>
    <property type="match status" value="1"/>
</dbReference>
<dbReference type="Gene3D" id="3.50.30.30">
    <property type="match status" value="1"/>
</dbReference>
<name>A0A151AXP0_9CLOT</name>
<dbReference type="RefSeq" id="WP_066826707.1">
    <property type="nucleotide sequence ID" value="NZ_LTBA01000038.1"/>
</dbReference>
<dbReference type="EC" id="3.4.11.6" evidence="3"/>
<evidence type="ECO:0000259" key="2">
    <source>
        <dbReference type="Pfam" id="PF04389"/>
    </source>
</evidence>
<dbReference type="InterPro" id="IPR045175">
    <property type="entry name" value="M28_fam"/>
</dbReference>
<keyword evidence="4" id="KW-1185">Reference proteome</keyword>
<dbReference type="Proteomes" id="UP000075531">
    <property type="component" value="Unassembled WGS sequence"/>
</dbReference>
<dbReference type="EC" id="3.4.11.10" evidence="3"/>
<dbReference type="AlphaFoldDB" id="A0A151AXP0"/>
<dbReference type="Pfam" id="PF04389">
    <property type="entry name" value="Peptidase_M28"/>
    <property type="match status" value="1"/>
</dbReference>